<gene>
    <name evidence="2" type="ORF">M997_1022</name>
</gene>
<feature type="signal peptide" evidence="1">
    <location>
        <begin position="1"/>
        <end position="19"/>
    </location>
</feature>
<accession>A0AAJ3HTY9</accession>
<organism evidence="2 3">
    <name type="scientific">Proteus hauseri ATCC 700826</name>
    <dbReference type="NCBI Taxonomy" id="1354271"/>
    <lineage>
        <taxon>Bacteria</taxon>
        <taxon>Pseudomonadati</taxon>
        <taxon>Pseudomonadota</taxon>
        <taxon>Gammaproteobacteria</taxon>
        <taxon>Enterobacterales</taxon>
        <taxon>Morganellaceae</taxon>
        <taxon>Proteus</taxon>
    </lineage>
</organism>
<dbReference type="EMBL" id="LXEV01000016">
    <property type="protein sequence ID" value="OAT48560.1"/>
    <property type="molecule type" value="Genomic_DNA"/>
</dbReference>
<evidence type="ECO:0000313" key="3">
    <source>
        <dbReference type="Proteomes" id="UP000078250"/>
    </source>
</evidence>
<protein>
    <submittedName>
        <fullName evidence="2">Uncharacterized protein</fullName>
    </submittedName>
</protein>
<keyword evidence="1" id="KW-0732">Signal</keyword>
<reference evidence="2 3" key="1">
    <citation type="submission" date="2016-04" db="EMBL/GenBank/DDBJ databases">
        <title>ATOL: Assembling a taxonomically balanced genome-scale reconstruction of the evolutionary history of the Enterobacteriaceae.</title>
        <authorList>
            <person name="Plunkett G.III."/>
            <person name="Neeno-Eckwall E.C."/>
            <person name="Glasner J.D."/>
            <person name="Perna N.T."/>
        </authorList>
    </citation>
    <scope>NUCLEOTIDE SEQUENCE [LARGE SCALE GENOMIC DNA]</scope>
    <source>
        <strain evidence="2 3">ATCC 700826</strain>
    </source>
</reference>
<sequence>MNFFKIILVILLSIPTAFASSSINANKAPFHVNESLLVCGVVFEVRDLNKRILINLDNKYPNKNITFLIWKSDLGMFNKKFGSLFLLENKKICGFGKIEEYKGHLQIIIKKEQYLRLIN</sequence>
<dbReference type="AlphaFoldDB" id="A0AAJ3HTY9"/>
<feature type="chain" id="PRO_5042515298" evidence="1">
    <location>
        <begin position="20"/>
        <end position="119"/>
    </location>
</feature>
<dbReference type="RefSeq" id="WP_082918389.1">
    <property type="nucleotide sequence ID" value="NZ_LXEV01000016.1"/>
</dbReference>
<evidence type="ECO:0000313" key="2">
    <source>
        <dbReference type="EMBL" id="OAT48560.1"/>
    </source>
</evidence>
<keyword evidence="3" id="KW-1185">Reference proteome</keyword>
<evidence type="ECO:0000256" key="1">
    <source>
        <dbReference type="SAM" id="SignalP"/>
    </source>
</evidence>
<name>A0AAJ3HTY9_PROHU</name>
<proteinExistence type="predicted"/>
<dbReference type="Proteomes" id="UP000078250">
    <property type="component" value="Unassembled WGS sequence"/>
</dbReference>
<comment type="caution">
    <text evidence="2">The sequence shown here is derived from an EMBL/GenBank/DDBJ whole genome shotgun (WGS) entry which is preliminary data.</text>
</comment>